<evidence type="ECO:0000313" key="4">
    <source>
        <dbReference type="Proteomes" id="UP000076727"/>
    </source>
</evidence>
<keyword evidence="2" id="KW-0732">Signal</keyword>
<accession>A0A165QQF0</accession>
<organism evidence="3 4">
    <name type="scientific">Daedalea quercina L-15889</name>
    <dbReference type="NCBI Taxonomy" id="1314783"/>
    <lineage>
        <taxon>Eukaryota</taxon>
        <taxon>Fungi</taxon>
        <taxon>Dikarya</taxon>
        <taxon>Basidiomycota</taxon>
        <taxon>Agaricomycotina</taxon>
        <taxon>Agaricomycetes</taxon>
        <taxon>Polyporales</taxon>
        <taxon>Fomitopsis</taxon>
    </lineage>
</organism>
<evidence type="ECO:0000256" key="1">
    <source>
        <dbReference type="SAM" id="MobiDB-lite"/>
    </source>
</evidence>
<evidence type="ECO:0000313" key="3">
    <source>
        <dbReference type="EMBL" id="KZT69783.1"/>
    </source>
</evidence>
<protein>
    <submittedName>
        <fullName evidence="3">Uncharacterized protein</fullName>
    </submittedName>
</protein>
<reference evidence="3 4" key="1">
    <citation type="journal article" date="2016" name="Mol. Biol. Evol.">
        <title>Comparative Genomics of Early-Diverging Mushroom-Forming Fungi Provides Insights into the Origins of Lignocellulose Decay Capabilities.</title>
        <authorList>
            <person name="Nagy L.G."/>
            <person name="Riley R."/>
            <person name="Tritt A."/>
            <person name="Adam C."/>
            <person name="Daum C."/>
            <person name="Floudas D."/>
            <person name="Sun H."/>
            <person name="Yadav J.S."/>
            <person name="Pangilinan J."/>
            <person name="Larsson K.H."/>
            <person name="Matsuura K."/>
            <person name="Barry K."/>
            <person name="Labutti K."/>
            <person name="Kuo R."/>
            <person name="Ohm R.A."/>
            <person name="Bhattacharya S.S."/>
            <person name="Shirouzu T."/>
            <person name="Yoshinaga Y."/>
            <person name="Martin F.M."/>
            <person name="Grigoriev I.V."/>
            <person name="Hibbett D.S."/>
        </authorList>
    </citation>
    <scope>NUCLEOTIDE SEQUENCE [LARGE SCALE GENOMIC DNA]</scope>
    <source>
        <strain evidence="3 4">L-15889</strain>
    </source>
</reference>
<feature type="signal peptide" evidence="2">
    <location>
        <begin position="1"/>
        <end position="28"/>
    </location>
</feature>
<gene>
    <name evidence="3" type="ORF">DAEQUDRAFT_811075</name>
</gene>
<proteinExistence type="predicted"/>
<evidence type="ECO:0000256" key="2">
    <source>
        <dbReference type="SAM" id="SignalP"/>
    </source>
</evidence>
<name>A0A165QQF0_9APHY</name>
<sequence>MPRTWNGATGLSTQSIIATLVFVNLTAADGNAASKEGANGAQSPRDLGGDTGEEGKEGKGESGAFAAVEAAADRKSTTSLSRFDLLRRPLSLFTPPETCTRVENVNKNITSLRQNTVSITINSGIAIFHDVGHALL</sequence>
<keyword evidence="4" id="KW-1185">Reference proteome</keyword>
<dbReference type="Proteomes" id="UP000076727">
    <property type="component" value="Unassembled WGS sequence"/>
</dbReference>
<feature type="chain" id="PRO_5007865243" evidence="2">
    <location>
        <begin position="29"/>
        <end position="136"/>
    </location>
</feature>
<dbReference type="EMBL" id="KV429055">
    <property type="protein sequence ID" value="KZT69783.1"/>
    <property type="molecule type" value="Genomic_DNA"/>
</dbReference>
<feature type="region of interest" description="Disordered" evidence="1">
    <location>
        <begin position="32"/>
        <end position="64"/>
    </location>
</feature>
<dbReference type="AlphaFoldDB" id="A0A165QQF0"/>